<feature type="transmembrane region" description="Helical" evidence="1">
    <location>
        <begin position="106"/>
        <end position="129"/>
    </location>
</feature>
<dbReference type="Pfam" id="PF19700">
    <property type="entry name" value="DUF6198"/>
    <property type="match status" value="1"/>
</dbReference>
<evidence type="ECO:0000313" key="2">
    <source>
        <dbReference type="EMBL" id="RDI44099.1"/>
    </source>
</evidence>
<reference evidence="2 3" key="1">
    <citation type="submission" date="2018-07" db="EMBL/GenBank/DDBJ databases">
        <title>Genomic Encyclopedia of Type Strains, Phase IV (KMG-IV): sequencing the most valuable type-strain genomes for metagenomic binning, comparative biology and taxonomic classification.</title>
        <authorList>
            <person name="Goeker M."/>
        </authorList>
    </citation>
    <scope>NUCLEOTIDE SEQUENCE [LARGE SCALE GENOMIC DNA]</scope>
    <source>
        <strain evidence="2 3">DSM 25281</strain>
    </source>
</reference>
<keyword evidence="3" id="KW-1185">Reference proteome</keyword>
<name>A0A370GLD7_9BACI</name>
<feature type="transmembrane region" description="Helical" evidence="1">
    <location>
        <begin position="51"/>
        <end position="71"/>
    </location>
</feature>
<evidence type="ECO:0000313" key="3">
    <source>
        <dbReference type="Proteomes" id="UP000255326"/>
    </source>
</evidence>
<organism evidence="2 3">
    <name type="scientific">Falsibacillus pallidus</name>
    <dbReference type="NCBI Taxonomy" id="493781"/>
    <lineage>
        <taxon>Bacteria</taxon>
        <taxon>Bacillati</taxon>
        <taxon>Bacillota</taxon>
        <taxon>Bacilli</taxon>
        <taxon>Bacillales</taxon>
        <taxon>Bacillaceae</taxon>
        <taxon>Falsibacillus</taxon>
    </lineage>
</organism>
<keyword evidence="1" id="KW-0812">Transmembrane</keyword>
<comment type="caution">
    <text evidence="2">The sequence shown here is derived from an EMBL/GenBank/DDBJ whole genome shotgun (WGS) entry which is preliminary data.</text>
</comment>
<protein>
    <recommendedName>
        <fullName evidence="4">Membrane protein YczE</fullName>
    </recommendedName>
</protein>
<feature type="transmembrane region" description="Helical" evidence="1">
    <location>
        <begin position="7"/>
        <end position="31"/>
    </location>
</feature>
<dbReference type="AlphaFoldDB" id="A0A370GLD7"/>
<evidence type="ECO:0000256" key="1">
    <source>
        <dbReference type="SAM" id="Phobius"/>
    </source>
</evidence>
<proteinExistence type="predicted"/>
<dbReference type="OrthoDB" id="154912at2"/>
<gene>
    <name evidence="2" type="ORF">DFR59_103163</name>
</gene>
<dbReference type="RefSeq" id="WP_114744984.1">
    <property type="nucleotide sequence ID" value="NZ_QQAY01000003.1"/>
</dbReference>
<keyword evidence="1" id="KW-1133">Transmembrane helix</keyword>
<dbReference type="PANTHER" id="PTHR40078:SF1">
    <property type="entry name" value="INTEGRAL MEMBRANE PROTEIN"/>
    <property type="match status" value="1"/>
</dbReference>
<feature type="transmembrane region" description="Helical" evidence="1">
    <location>
        <begin position="78"/>
        <end position="100"/>
    </location>
</feature>
<sequence length="225" mass="24596">MDKRKSIIARFAFFIVGLLIMSLGIVFLILADLGATPWDVLHVGLYEQLGLTIGSWSILIGCIVLLSSSILSRKIPKVGAYLNMLLVGFFIDLYMLLPFMKTPDTLIGKIIMFLVGMVVMAYGMGLYIAAGIGAGPRDSLMLAVNERTGWKISHVRRAMEIVVLAIGWQLGGPVYYGTIFFSLSIGTLVGIALPQCQKTVDYLMEKAVSVKKTISTNEIDRGAKL</sequence>
<dbReference type="Proteomes" id="UP000255326">
    <property type="component" value="Unassembled WGS sequence"/>
</dbReference>
<dbReference type="PANTHER" id="PTHR40078">
    <property type="entry name" value="INTEGRAL MEMBRANE PROTEIN-RELATED"/>
    <property type="match status" value="1"/>
</dbReference>
<evidence type="ECO:0008006" key="4">
    <source>
        <dbReference type="Google" id="ProtNLM"/>
    </source>
</evidence>
<dbReference type="EMBL" id="QQAY01000003">
    <property type="protein sequence ID" value="RDI44099.1"/>
    <property type="molecule type" value="Genomic_DNA"/>
</dbReference>
<accession>A0A370GLD7</accession>
<keyword evidence="1" id="KW-0472">Membrane</keyword>
<dbReference type="InterPro" id="IPR038750">
    <property type="entry name" value="YczE/YyaS-like"/>
</dbReference>